<reference evidence="2" key="1">
    <citation type="submission" date="2023-03" db="EMBL/GenBank/DDBJ databases">
        <title>Massive genome expansion in bonnet fungi (Mycena s.s.) driven by repeated elements and novel gene families across ecological guilds.</title>
        <authorList>
            <consortium name="Lawrence Berkeley National Laboratory"/>
            <person name="Harder C.B."/>
            <person name="Miyauchi S."/>
            <person name="Viragh M."/>
            <person name="Kuo A."/>
            <person name="Thoen E."/>
            <person name="Andreopoulos B."/>
            <person name="Lu D."/>
            <person name="Skrede I."/>
            <person name="Drula E."/>
            <person name="Henrissat B."/>
            <person name="Morin E."/>
            <person name="Kohler A."/>
            <person name="Barry K."/>
            <person name="LaButti K."/>
            <person name="Morin E."/>
            <person name="Salamov A."/>
            <person name="Lipzen A."/>
            <person name="Mereny Z."/>
            <person name="Hegedus B."/>
            <person name="Baldrian P."/>
            <person name="Stursova M."/>
            <person name="Weitz H."/>
            <person name="Taylor A."/>
            <person name="Grigoriev I.V."/>
            <person name="Nagy L.G."/>
            <person name="Martin F."/>
            <person name="Kauserud H."/>
        </authorList>
    </citation>
    <scope>NUCLEOTIDE SEQUENCE</scope>
    <source>
        <strain evidence="2">CBHHK002</strain>
    </source>
</reference>
<dbReference type="AlphaFoldDB" id="A0AAD7ETU3"/>
<proteinExistence type="predicted"/>
<organism evidence="2 3">
    <name type="scientific">Mycena albidolilacea</name>
    <dbReference type="NCBI Taxonomy" id="1033008"/>
    <lineage>
        <taxon>Eukaryota</taxon>
        <taxon>Fungi</taxon>
        <taxon>Dikarya</taxon>
        <taxon>Basidiomycota</taxon>
        <taxon>Agaricomycotina</taxon>
        <taxon>Agaricomycetes</taxon>
        <taxon>Agaricomycetidae</taxon>
        <taxon>Agaricales</taxon>
        <taxon>Marasmiineae</taxon>
        <taxon>Mycenaceae</taxon>
        <taxon>Mycena</taxon>
    </lineage>
</organism>
<evidence type="ECO:0000256" key="1">
    <source>
        <dbReference type="SAM" id="MobiDB-lite"/>
    </source>
</evidence>
<protein>
    <submittedName>
        <fullName evidence="2">Uncharacterized protein</fullName>
    </submittedName>
</protein>
<gene>
    <name evidence="2" type="ORF">DFH08DRAFT_694672</name>
</gene>
<evidence type="ECO:0000313" key="3">
    <source>
        <dbReference type="Proteomes" id="UP001218218"/>
    </source>
</evidence>
<evidence type="ECO:0000313" key="2">
    <source>
        <dbReference type="EMBL" id="KAJ7351483.1"/>
    </source>
</evidence>
<keyword evidence="3" id="KW-1185">Reference proteome</keyword>
<feature type="compositionally biased region" description="Basic residues" evidence="1">
    <location>
        <begin position="223"/>
        <end position="232"/>
    </location>
</feature>
<dbReference type="Proteomes" id="UP001218218">
    <property type="component" value="Unassembled WGS sequence"/>
</dbReference>
<feature type="region of interest" description="Disordered" evidence="1">
    <location>
        <begin position="223"/>
        <end position="245"/>
    </location>
</feature>
<name>A0AAD7ETU3_9AGAR</name>
<dbReference type="EMBL" id="JARIHO010000013">
    <property type="protein sequence ID" value="KAJ7351483.1"/>
    <property type="molecule type" value="Genomic_DNA"/>
</dbReference>
<comment type="caution">
    <text evidence="2">The sequence shown here is derived from an EMBL/GenBank/DDBJ whole genome shotgun (WGS) entry which is preliminary data.</text>
</comment>
<accession>A0AAD7ETU3</accession>
<sequence length="245" mass="27872">MHAAVDSLSTTSASFLTSSSPLKSMSAPPAFKPYTISPIKAESRYSGLFHHTPRTAQEAELLEALQESENRDMGCKRSMLEMQALTVVAGIYNSKAQSQLQAAEQRKRHKTGSRKMGDGKAKYFSGDAFFEMCEADEQKKLDEAVEKERRLAEREVQTGRIWTWQDANKVIRSRNVDRRAKYAVGVTAWKVEKTAAKVEKCWTGWLKPKLADYEIEALLPRPKKKHTRRAGRGRGEQRPWVPKWK</sequence>